<evidence type="ECO:0000259" key="2">
    <source>
        <dbReference type="Pfam" id="PF17869"/>
    </source>
</evidence>
<dbReference type="Pfam" id="PF17869">
    <property type="entry name" value="Cys_box"/>
    <property type="match status" value="1"/>
</dbReference>
<protein>
    <recommendedName>
        <fullName evidence="2">Anosmin-1 cysteine rich domain-containing protein</fullName>
    </recommendedName>
</protein>
<gene>
    <name evidence="3" type="ORF">ATANTOWER_002092</name>
</gene>
<accession>A0ABU7CI14</accession>
<sequence>MPVIRAVLVLLCLVLTMARARRSSPEPEDVQEKINSARCTSRCLSLHMTQLTAAFRHIQWVAGELVPISNSLWARGGVHPGQVASPSQGNKY</sequence>
<reference evidence="3 4" key="1">
    <citation type="submission" date="2021-07" db="EMBL/GenBank/DDBJ databases">
        <authorList>
            <person name="Palmer J.M."/>
        </authorList>
    </citation>
    <scope>NUCLEOTIDE SEQUENCE [LARGE SCALE GENOMIC DNA]</scope>
    <source>
        <strain evidence="3 4">AT_MEX2019</strain>
        <tissue evidence="3">Muscle</tissue>
    </source>
</reference>
<dbReference type="EMBL" id="JAHUTI010089723">
    <property type="protein sequence ID" value="MED6261189.1"/>
    <property type="molecule type" value="Genomic_DNA"/>
</dbReference>
<evidence type="ECO:0000313" key="3">
    <source>
        <dbReference type="EMBL" id="MED6261189.1"/>
    </source>
</evidence>
<evidence type="ECO:0000313" key="4">
    <source>
        <dbReference type="Proteomes" id="UP001345963"/>
    </source>
</evidence>
<evidence type="ECO:0000256" key="1">
    <source>
        <dbReference type="SAM" id="SignalP"/>
    </source>
</evidence>
<keyword evidence="4" id="KW-1185">Reference proteome</keyword>
<comment type="caution">
    <text evidence="3">The sequence shown here is derived from an EMBL/GenBank/DDBJ whole genome shotgun (WGS) entry which is preliminary data.</text>
</comment>
<keyword evidence="1" id="KW-0732">Signal</keyword>
<feature type="domain" description="Anosmin-1 cysteine rich" evidence="2">
    <location>
        <begin position="34"/>
        <end position="59"/>
    </location>
</feature>
<proteinExistence type="predicted"/>
<dbReference type="Proteomes" id="UP001345963">
    <property type="component" value="Unassembled WGS sequence"/>
</dbReference>
<dbReference type="InterPro" id="IPR040957">
    <property type="entry name" value="Anosmin-1_Cys_box"/>
</dbReference>
<feature type="signal peptide" evidence="1">
    <location>
        <begin position="1"/>
        <end position="20"/>
    </location>
</feature>
<name>A0ABU7CI14_9TELE</name>
<organism evidence="3 4">
    <name type="scientific">Ataeniobius toweri</name>
    <dbReference type="NCBI Taxonomy" id="208326"/>
    <lineage>
        <taxon>Eukaryota</taxon>
        <taxon>Metazoa</taxon>
        <taxon>Chordata</taxon>
        <taxon>Craniata</taxon>
        <taxon>Vertebrata</taxon>
        <taxon>Euteleostomi</taxon>
        <taxon>Actinopterygii</taxon>
        <taxon>Neopterygii</taxon>
        <taxon>Teleostei</taxon>
        <taxon>Neoteleostei</taxon>
        <taxon>Acanthomorphata</taxon>
        <taxon>Ovalentaria</taxon>
        <taxon>Atherinomorphae</taxon>
        <taxon>Cyprinodontiformes</taxon>
        <taxon>Goodeidae</taxon>
        <taxon>Ataeniobius</taxon>
    </lineage>
</organism>
<feature type="chain" id="PRO_5045922540" description="Anosmin-1 cysteine rich domain-containing protein" evidence="1">
    <location>
        <begin position="21"/>
        <end position="92"/>
    </location>
</feature>